<comment type="caution">
    <text evidence="1">The sequence shown here is derived from an EMBL/GenBank/DDBJ whole genome shotgun (WGS) entry which is preliminary data.</text>
</comment>
<dbReference type="EMBL" id="JACGCI010000004">
    <property type="protein sequence ID" value="KAF6764283.1"/>
    <property type="molecule type" value="Genomic_DNA"/>
</dbReference>
<protein>
    <submittedName>
        <fullName evidence="1">Uncharacterized protein</fullName>
    </submittedName>
</protein>
<accession>A0A8H6MCL1</accession>
<gene>
    <name evidence="1" type="ORF">DFP72DRAFT_419398</name>
</gene>
<name>A0A8H6MCL1_9AGAR</name>
<keyword evidence="2" id="KW-1185">Reference proteome</keyword>
<sequence length="307" mass="34711">MAKKNVFTPKPRVEKLPLAVRKDIRDNYDSKKEELEAKATELLGTKFTINFDPPEVWAYATDSTSSAGSIFAGYAEGFVSGLKSYLEYYEDLGKDYFNKAVTQSEVTLNANPLGDEGETITADIKDGVFRILFRHDKLGYNQSWLDQSYFSKAVDAVTTETFSLKAKSSIEKEWEENYEDLTKEIGEILAIPDVVLEPNFVEVYAALKAGRKDNDWEASFGKAILAYFQDGLKYNLTSAGFKDDDMLQEGFAELVTSKTIKLRIVKELKTGYRNEAFLEDGVLCLQLKADHWYYNVSDMGDNVIKLL</sequence>
<evidence type="ECO:0000313" key="1">
    <source>
        <dbReference type="EMBL" id="KAF6764283.1"/>
    </source>
</evidence>
<evidence type="ECO:0000313" key="2">
    <source>
        <dbReference type="Proteomes" id="UP000521943"/>
    </source>
</evidence>
<dbReference type="OrthoDB" id="2364174at2759"/>
<dbReference type="AlphaFoldDB" id="A0A8H6MCL1"/>
<reference evidence="1 2" key="1">
    <citation type="submission" date="2020-07" db="EMBL/GenBank/DDBJ databases">
        <title>Comparative genomics of pyrophilous fungi reveals a link between fire events and developmental genes.</title>
        <authorList>
            <consortium name="DOE Joint Genome Institute"/>
            <person name="Steindorff A.S."/>
            <person name="Carver A."/>
            <person name="Calhoun S."/>
            <person name="Stillman K."/>
            <person name="Liu H."/>
            <person name="Lipzen A."/>
            <person name="Pangilinan J."/>
            <person name="Labutti K."/>
            <person name="Bruns T.D."/>
            <person name="Grigoriev I.V."/>
        </authorList>
    </citation>
    <scope>NUCLEOTIDE SEQUENCE [LARGE SCALE GENOMIC DNA]</scope>
    <source>
        <strain evidence="1 2">CBS 144469</strain>
    </source>
</reference>
<dbReference type="Proteomes" id="UP000521943">
    <property type="component" value="Unassembled WGS sequence"/>
</dbReference>
<proteinExistence type="predicted"/>
<organism evidence="1 2">
    <name type="scientific">Ephemerocybe angulata</name>
    <dbReference type="NCBI Taxonomy" id="980116"/>
    <lineage>
        <taxon>Eukaryota</taxon>
        <taxon>Fungi</taxon>
        <taxon>Dikarya</taxon>
        <taxon>Basidiomycota</taxon>
        <taxon>Agaricomycotina</taxon>
        <taxon>Agaricomycetes</taxon>
        <taxon>Agaricomycetidae</taxon>
        <taxon>Agaricales</taxon>
        <taxon>Agaricineae</taxon>
        <taxon>Psathyrellaceae</taxon>
        <taxon>Ephemerocybe</taxon>
    </lineage>
</organism>